<sequence length="400" mass="44976">METLVYPMGGGATKLYNALTQPLSSTSSLLPFPSSHLNPQLPAFTKLDPDFCPEGSSPCPPDPEELLRQCEEALTDRPPRFDRKFVHIGDGDGAPSSVIRVMQWNILAQALGEGLDNFVMCPLEALSWSRRKYLIMEEVLTYRPHIVCMQEVDHYYDTLQPVLAGLGYSSHFCPKPWSPCLGVEGNNGPDGCALFYDESRFELLDSVSIRLSAMRIPTNQVAIVTTLRCRITGKCVCVAVTHLKARSGWEWLRSTQGSDLLWHLQNVVQKQPSDPAADIPLLICGDFNAVPNEEVYRRFATSPFGLDSAYKKLSRDGLTEPEYTTWKIRPTGECCSTLDYIWYTKDTLRVDAVLDMPTEEEIGPNRLPSFSYPSDHLSLVCDFSFKEEEWEGNNKPAHRK</sequence>
<evidence type="ECO:0000256" key="10">
    <source>
        <dbReference type="ARBA" id="ARBA00079931"/>
    </source>
</evidence>
<evidence type="ECO:0000256" key="2">
    <source>
        <dbReference type="ARBA" id="ARBA00004496"/>
    </source>
</evidence>
<feature type="domain" description="Endonuclease/exonuclease/phosphatase" evidence="11">
    <location>
        <begin position="102"/>
        <end position="376"/>
    </location>
</feature>
<dbReference type="PANTHER" id="PTHR12121:SF45">
    <property type="entry name" value="NOCTURNIN"/>
    <property type="match status" value="1"/>
</dbReference>
<comment type="subcellular location">
    <subcellularLocation>
        <location evidence="2">Cytoplasm</location>
    </subcellularLocation>
</comment>
<keyword evidence="8" id="KW-0090">Biological rhythms</keyword>
<evidence type="ECO:0000259" key="11">
    <source>
        <dbReference type="Pfam" id="PF03372"/>
    </source>
</evidence>
<keyword evidence="6" id="KW-0378">Hydrolase</keyword>
<keyword evidence="12" id="KW-1185">Reference proteome</keyword>
<name>A0A9Y3RE80_9CICH</name>
<dbReference type="GO" id="GO:0005737">
    <property type="term" value="C:cytoplasm"/>
    <property type="evidence" value="ECO:0007669"/>
    <property type="project" value="UniProtKB-SubCell"/>
</dbReference>
<dbReference type="SUPFAM" id="SSF56219">
    <property type="entry name" value="DNase I-like"/>
    <property type="match status" value="1"/>
</dbReference>
<dbReference type="GO" id="GO:0004535">
    <property type="term" value="F:poly(A)-specific ribonuclease activity"/>
    <property type="evidence" value="ECO:0007669"/>
    <property type="project" value="InterPro"/>
</dbReference>
<dbReference type="Gene3D" id="3.60.10.10">
    <property type="entry name" value="Endonuclease/exonuclease/phosphatase"/>
    <property type="match status" value="1"/>
</dbReference>
<dbReference type="InterPro" id="IPR005135">
    <property type="entry name" value="Endo/exonuclease/phosphatase"/>
</dbReference>
<dbReference type="FunFam" id="3.60.10.10:FF:000012">
    <property type="entry name" value="nocturnin isoform X2"/>
    <property type="match status" value="1"/>
</dbReference>
<dbReference type="RefSeq" id="XP_005737406.1">
    <property type="nucleotide sequence ID" value="XM_005737349.2"/>
</dbReference>
<evidence type="ECO:0000313" key="12">
    <source>
        <dbReference type="Proteomes" id="UP000695023"/>
    </source>
</evidence>
<evidence type="ECO:0000256" key="9">
    <source>
        <dbReference type="ARBA" id="ARBA00023807"/>
    </source>
</evidence>
<dbReference type="InterPro" id="IPR036691">
    <property type="entry name" value="Endo/exonu/phosph_ase_sf"/>
</dbReference>
<evidence type="ECO:0000256" key="4">
    <source>
        <dbReference type="ARBA" id="ARBA00022490"/>
    </source>
</evidence>
<dbReference type="Pfam" id="PF03372">
    <property type="entry name" value="Exo_endo_phos"/>
    <property type="match status" value="1"/>
</dbReference>
<reference evidence="13" key="1">
    <citation type="submission" date="2025-08" db="UniProtKB">
        <authorList>
            <consortium name="RefSeq"/>
        </authorList>
    </citation>
    <scope>IDENTIFICATION</scope>
</reference>
<protein>
    <recommendedName>
        <fullName evidence="9">Nocturnin</fullName>
    </recommendedName>
    <alternativeName>
        <fullName evidence="10">Carbon catabolite repression 4-like protein</fullName>
    </alternativeName>
</protein>
<evidence type="ECO:0000256" key="6">
    <source>
        <dbReference type="ARBA" id="ARBA00022801"/>
    </source>
</evidence>
<dbReference type="CTD" id="568973"/>
<comment type="cofactor">
    <cofactor evidence="1">
        <name>Mg(2+)</name>
        <dbReference type="ChEBI" id="CHEBI:18420"/>
    </cofactor>
</comment>
<comment type="similarity">
    <text evidence="3">Belongs to the CCR4/nocturin family.</text>
</comment>
<dbReference type="Proteomes" id="UP000695023">
    <property type="component" value="Unplaced"/>
</dbReference>
<keyword evidence="4" id="KW-0963">Cytoplasm</keyword>
<evidence type="ECO:0000256" key="3">
    <source>
        <dbReference type="ARBA" id="ARBA00010774"/>
    </source>
</evidence>
<accession>A0A9Y3RE80</accession>
<dbReference type="GO" id="GO:0046872">
    <property type="term" value="F:metal ion binding"/>
    <property type="evidence" value="ECO:0007669"/>
    <property type="project" value="UniProtKB-KW"/>
</dbReference>
<keyword evidence="7" id="KW-0460">Magnesium</keyword>
<evidence type="ECO:0000256" key="8">
    <source>
        <dbReference type="ARBA" id="ARBA00023108"/>
    </source>
</evidence>
<dbReference type="GO" id="GO:0006139">
    <property type="term" value="P:nucleobase-containing compound metabolic process"/>
    <property type="evidence" value="ECO:0007669"/>
    <property type="project" value="UniProtKB-ARBA"/>
</dbReference>
<gene>
    <name evidence="13" type="primary">noctb</name>
</gene>
<organism evidence="12 13">
    <name type="scientific">Pundamilia nyererei</name>
    <dbReference type="NCBI Taxonomy" id="303518"/>
    <lineage>
        <taxon>Eukaryota</taxon>
        <taxon>Metazoa</taxon>
        <taxon>Chordata</taxon>
        <taxon>Craniata</taxon>
        <taxon>Vertebrata</taxon>
        <taxon>Euteleostomi</taxon>
        <taxon>Actinopterygii</taxon>
        <taxon>Neopterygii</taxon>
        <taxon>Teleostei</taxon>
        <taxon>Neoteleostei</taxon>
        <taxon>Acanthomorphata</taxon>
        <taxon>Ovalentaria</taxon>
        <taxon>Cichlomorphae</taxon>
        <taxon>Cichliformes</taxon>
        <taxon>Cichlidae</taxon>
        <taxon>African cichlids</taxon>
        <taxon>Pseudocrenilabrinae</taxon>
        <taxon>Haplochromini</taxon>
        <taxon>Pundamilia</taxon>
    </lineage>
</organism>
<dbReference type="AlphaFoldDB" id="A0A9Y3RE80"/>
<evidence type="ECO:0000256" key="1">
    <source>
        <dbReference type="ARBA" id="ARBA00001946"/>
    </source>
</evidence>
<dbReference type="GO" id="GO:0007623">
    <property type="term" value="P:circadian rhythm"/>
    <property type="evidence" value="ECO:0007669"/>
    <property type="project" value="InterPro"/>
</dbReference>
<dbReference type="PANTHER" id="PTHR12121">
    <property type="entry name" value="CARBON CATABOLITE REPRESSOR PROTEIN 4"/>
    <property type="match status" value="1"/>
</dbReference>
<dbReference type="InterPro" id="IPR034965">
    <property type="entry name" value="Deadenylase_nocturnin"/>
</dbReference>
<dbReference type="InterPro" id="IPR050410">
    <property type="entry name" value="CCR4/nocturin_mRNA_transcr"/>
</dbReference>
<keyword evidence="5" id="KW-0479">Metal-binding</keyword>
<proteinExistence type="inferred from homology"/>
<evidence type="ECO:0000313" key="13">
    <source>
        <dbReference type="RefSeq" id="XP_005737406.1"/>
    </source>
</evidence>
<dbReference type="GeneID" id="102215654"/>
<evidence type="ECO:0000256" key="7">
    <source>
        <dbReference type="ARBA" id="ARBA00022842"/>
    </source>
</evidence>
<dbReference type="CDD" id="cd09096">
    <property type="entry name" value="Deadenylase_nocturnin"/>
    <property type="match status" value="1"/>
</dbReference>
<evidence type="ECO:0000256" key="5">
    <source>
        <dbReference type="ARBA" id="ARBA00022723"/>
    </source>
</evidence>